<dbReference type="EMBL" id="CP080627">
    <property type="protein sequence ID" value="UYV17976.1"/>
    <property type="molecule type" value="Genomic_DNA"/>
</dbReference>
<proteinExistence type="predicted"/>
<dbReference type="SMART" id="SM00507">
    <property type="entry name" value="HNHc"/>
    <property type="match status" value="1"/>
</dbReference>
<dbReference type="InterPro" id="IPR002711">
    <property type="entry name" value="HNH"/>
</dbReference>
<sequence>MPNYFYAYHGPKNGSEFCYHTGYGVSKESKQSQTRRGDFVFIIQKRPSVDCFQLCGVFKIVSHYYDEESARPYRMKLEDVSKLTTYIDLDEDKISRQLPQIKGDKRWSNFKRYFCRQGVSFQSSLNEAVVDLLNTLVLPRSSTIEDNEEKFNLEVERSLNSSEKARAFRLKKANKKPEKCVVAITTFKRNPDVVATVLLRAGGKCEACGNDAPFKKRKDNTPYLEVHHIVRLADNGDDTVENAIALCPNCHRKQHFG</sequence>
<name>A0ABY6JL42_9GAMM</name>
<keyword evidence="2" id="KW-0255">Endonuclease</keyword>
<dbReference type="GO" id="GO:0004519">
    <property type="term" value="F:endonuclease activity"/>
    <property type="evidence" value="ECO:0007669"/>
    <property type="project" value="UniProtKB-KW"/>
</dbReference>
<keyword evidence="2" id="KW-0540">Nuclease</keyword>
<dbReference type="Pfam" id="PF01844">
    <property type="entry name" value="HNH"/>
    <property type="match status" value="1"/>
</dbReference>
<dbReference type="CDD" id="cd00085">
    <property type="entry name" value="HNHc"/>
    <property type="match status" value="1"/>
</dbReference>
<feature type="domain" description="HNH nuclease" evidence="1">
    <location>
        <begin position="193"/>
        <end position="252"/>
    </location>
</feature>
<dbReference type="Proteomes" id="UP001163082">
    <property type="component" value="Chromosome"/>
</dbReference>
<evidence type="ECO:0000259" key="1">
    <source>
        <dbReference type="SMART" id="SM00507"/>
    </source>
</evidence>
<accession>A0ABY6JL42</accession>
<organism evidence="2 3">
    <name type="scientific">Halomonas qaidamensis</name>
    <dbReference type="NCBI Taxonomy" id="2866211"/>
    <lineage>
        <taxon>Bacteria</taxon>
        <taxon>Pseudomonadati</taxon>
        <taxon>Pseudomonadota</taxon>
        <taxon>Gammaproteobacteria</taxon>
        <taxon>Oceanospirillales</taxon>
        <taxon>Halomonadaceae</taxon>
        <taxon>Halomonas</taxon>
    </lineage>
</organism>
<gene>
    <name evidence="2" type="ORF">K1Y77_10765</name>
</gene>
<keyword evidence="3" id="KW-1185">Reference proteome</keyword>
<dbReference type="Gene3D" id="1.10.30.50">
    <property type="match status" value="1"/>
</dbReference>
<evidence type="ECO:0000313" key="3">
    <source>
        <dbReference type="Proteomes" id="UP001163082"/>
    </source>
</evidence>
<evidence type="ECO:0000313" key="2">
    <source>
        <dbReference type="EMBL" id="UYV17976.1"/>
    </source>
</evidence>
<keyword evidence="2" id="KW-0378">Hydrolase</keyword>
<protein>
    <submittedName>
        <fullName evidence="2">HNH endonuclease</fullName>
    </submittedName>
</protein>
<dbReference type="InterPro" id="IPR003615">
    <property type="entry name" value="HNH_nuc"/>
</dbReference>
<reference evidence="2 3" key="1">
    <citation type="journal article" date="2022" name="Antonie Van Leeuwenhoek">
        <title>Whole genome sequencing of the halophilic Halomonas qaidamensis XH36, a novel species strain with high ectoine production.</title>
        <authorList>
            <person name="Zhang T."/>
            <person name="Cui T."/>
            <person name="Cao Y."/>
            <person name="Li Y."/>
            <person name="Li F."/>
            <person name="Zhu D."/>
            <person name="Xing J."/>
        </authorList>
    </citation>
    <scope>NUCLEOTIDE SEQUENCE [LARGE SCALE GENOMIC DNA]</scope>
    <source>
        <strain evidence="2 3">XH36</strain>
    </source>
</reference>
<dbReference type="RefSeq" id="WP_264428383.1">
    <property type="nucleotide sequence ID" value="NZ_CP080627.1"/>
</dbReference>